<dbReference type="EMBL" id="PVNG01000006">
    <property type="protein sequence ID" value="PRX66114.1"/>
    <property type="molecule type" value="Genomic_DNA"/>
</dbReference>
<reference evidence="1 2" key="1">
    <citation type="submission" date="2018-03" db="EMBL/GenBank/DDBJ databases">
        <title>Genomic Encyclopedia of Type Strains, Phase III (KMG-III): the genomes of soil and plant-associated and newly described type strains.</title>
        <authorList>
            <person name="Whitman W."/>
        </authorList>
    </citation>
    <scope>NUCLEOTIDE SEQUENCE [LARGE SCALE GENOMIC DNA]</scope>
    <source>
        <strain evidence="1 2">CGMCC 4.7104</strain>
    </source>
</reference>
<dbReference type="OrthoDB" id="3436874at2"/>
<keyword evidence="2" id="KW-1185">Reference proteome</keyword>
<organism evidence="1 2">
    <name type="scientific">Nonomuraea fuscirosea</name>
    <dbReference type="NCBI Taxonomy" id="1291556"/>
    <lineage>
        <taxon>Bacteria</taxon>
        <taxon>Bacillati</taxon>
        <taxon>Actinomycetota</taxon>
        <taxon>Actinomycetes</taxon>
        <taxon>Streptosporangiales</taxon>
        <taxon>Streptosporangiaceae</taxon>
        <taxon>Nonomuraea</taxon>
    </lineage>
</organism>
<sequence length="112" mass="12072">MAENDDAPMHPRFVETITVVGKTASTYSSKAARKEDVRRAPLRDRAGQVLGEVWTDGRDAAGFVPDENAGVAGIRAQSQVWRILKAAYASGRPAADVLDPDLYAPDFELAAD</sequence>
<dbReference type="AlphaFoldDB" id="A0A2T0N2A6"/>
<name>A0A2T0N2A6_9ACTN</name>
<accession>A0A2T0N2A6</accession>
<dbReference type="RefSeq" id="WP_106239688.1">
    <property type="nucleotide sequence ID" value="NZ_PVNG01000006.1"/>
</dbReference>
<comment type="caution">
    <text evidence="1">The sequence shown here is derived from an EMBL/GenBank/DDBJ whole genome shotgun (WGS) entry which is preliminary data.</text>
</comment>
<protein>
    <submittedName>
        <fullName evidence="1">Uncharacterized protein</fullName>
    </submittedName>
</protein>
<dbReference type="Proteomes" id="UP000238312">
    <property type="component" value="Unassembled WGS sequence"/>
</dbReference>
<evidence type="ECO:0000313" key="2">
    <source>
        <dbReference type="Proteomes" id="UP000238312"/>
    </source>
</evidence>
<gene>
    <name evidence="1" type="ORF">B0I32_106250</name>
</gene>
<evidence type="ECO:0000313" key="1">
    <source>
        <dbReference type="EMBL" id="PRX66114.1"/>
    </source>
</evidence>
<proteinExistence type="predicted"/>